<dbReference type="GO" id="GO:0007283">
    <property type="term" value="P:spermatogenesis"/>
    <property type="evidence" value="ECO:0007669"/>
    <property type="project" value="Ensembl"/>
</dbReference>
<dbReference type="STRING" id="29139.ENSVURP00010022227"/>
<reference evidence="3" key="1">
    <citation type="submission" date="2018-12" db="EMBL/GenBank/DDBJ databases">
        <authorList>
            <person name="Yazar S."/>
        </authorList>
    </citation>
    <scope>NUCLEOTIDE SEQUENCE [LARGE SCALE GENOMIC DNA]</scope>
</reference>
<accession>A0A4X2LN62</accession>
<protein>
    <submittedName>
        <fullName evidence="2">Spermatosis associated 25</fullName>
    </submittedName>
</protein>
<evidence type="ECO:0000313" key="2">
    <source>
        <dbReference type="Ensembl" id="ENSVURP00010022227.1"/>
    </source>
</evidence>
<dbReference type="AlphaFoldDB" id="A0A4X2LN62"/>
<dbReference type="PANTHER" id="PTHR36857:SF1">
    <property type="entry name" value="SPERMATOGENESIS-ASSOCIATED PROTEIN 25"/>
    <property type="match status" value="1"/>
</dbReference>
<keyword evidence="3" id="KW-1185">Reference proteome</keyword>
<dbReference type="PANTHER" id="PTHR36857">
    <property type="entry name" value="SPERMATOGENESIS-ASSOCIATED PROTEIN 25"/>
    <property type="match status" value="1"/>
</dbReference>
<reference evidence="2" key="3">
    <citation type="submission" date="2025-09" db="UniProtKB">
        <authorList>
            <consortium name="Ensembl"/>
        </authorList>
    </citation>
    <scope>IDENTIFICATION</scope>
</reference>
<dbReference type="OMA" id="GWEDGCS"/>
<proteinExistence type="predicted"/>
<evidence type="ECO:0000256" key="1">
    <source>
        <dbReference type="SAM" id="MobiDB-lite"/>
    </source>
</evidence>
<organism evidence="2 3">
    <name type="scientific">Vombatus ursinus</name>
    <name type="common">Common wombat</name>
    <dbReference type="NCBI Taxonomy" id="29139"/>
    <lineage>
        <taxon>Eukaryota</taxon>
        <taxon>Metazoa</taxon>
        <taxon>Chordata</taxon>
        <taxon>Craniata</taxon>
        <taxon>Vertebrata</taxon>
        <taxon>Euteleostomi</taxon>
        <taxon>Mammalia</taxon>
        <taxon>Metatheria</taxon>
        <taxon>Diprotodontia</taxon>
        <taxon>Vombatidae</taxon>
        <taxon>Vombatus</taxon>
    </lineage>
</organism>
<gene>
    <name evidence="2" type="primary">SPATA25</name>
</gene>
<dbReference type="Proteomes" id="UP000314987">
    <property type="component" value="Unassembled WGS sequence"/>
</dbReference>
<evidence type="ECO:0000313" key="3">
    <source>
        <dbReference type="Proteomes" id="UP000314987"/>
    </source>
</evidence>
<dbReference type="Pfam" id="PF15218">
    <property type="entry name" value="SPATA25"/>
    <property type="match status" value="1"/>
</dbReference>
<name>A0A4X2LN62_VOMUR</name>
<feature type="region of interest" description="Disordered" evidence="1">
    <location>
        <begin position="43"/>
        <end position="68"/>
    </location>
</feature>
<dbReference type="GeneTree" id="ENSGT00390000018626"/>
<dbReference type="Ensembl" id="ENSVURT00010025294.1">
    <property type="protein sequence ID" value="ENSVURP00010022227.1"/>
    <property type="gene ID" value="ENSVURG00010017026.1"/>
</dbReference>
<sequence>MSYFMTQRAHSGLLTSGQGGAGPPSSSLSLYGTMEPVVVAPGGPGPLSQKAEHQAAPQAWGHSLPTPEPGICSGGAGWEPLRRKEYHGKYCRKFPRVRQLENLSWEDGCPPGRVPQLAGGQMGGLGGHRPLLLCGLSPGALLVPKETGGKEPGSQPDICILTLAMMIAGIPTVPVPGLREEDMIRAAQAFMMAHPEPEGATEGRWGQAQSHMVLGQAPLVGPRRSQGPASCL</sequence>
<reference evidence="2" key="2">
    <citation type="submission" date="2025-08" db="UniProtKB">
        <authorList>
            <consortium name="Ensembl"/>
        </authorList>
    </citation>
    <scope>IDENTIFICATION</scope>
</reference>
<dbReference type="InterPro" id="IPR029192">
    <property type="entry name" value="SPATA25"/>
</dbReference>